<comment type="similarity">
    <text evidence="3 14">Belongs to the ALG10 glucosyltransferase family.</text>
</comment>
<dbReference type="EC" id="2.4.1.256" evidence="4 14"/>
<keyword evidence="9" id="KW-0256">Endoplasmic reticulum</keyword>
<dbReference type="PANTHER" id="PTHR12989:SF10">
    <property type="entry name" value="DOL-P-GLC:GLC(2)MAN(9)GLCNAC(2)-PP-DOL ALPHA-1,2-GLUCOSYLTRANSFERASE-RELATED"/>
    <property type="match status" value="1"/>
</dbReference>
<dbReference type="AlphaFoldDB" id="A0A8S4DR33"/>
<feature type="transmembrane region" description="Helical" evidence="14">
    <location>
        <begin position="298"/>
        <end position="318"/>
    </location>
</feature>
<protein>
    <recommendedName>
        <fullName evidence="5 14">Dol-P-Glc:Glc(2)Man(9)GlcNAc(2)-PP-Dol alpha-1,2-glucosyltransferase</fullName>
        <ecNumber evidence="4 14">2.4.1.256</ecNumber>
    </recommendedName>
</protein>
<evidence type="ECO:0000313" key="15">
    <source>
        <dbReference type="EMBL" id="CAG9106207.1"/>
    </source>
</evidence>
<dbReference type="GO" id="GO:0106073">
    <property type="term" value="F:dolichyl pyrophosphate Glc2Man9GlcNAc2 alpha-1,2-glucosyltransferase activity"/>
    <property type="evidence" value="ECO:0007669"/>
    <property type="project" value="UniProtKB-UniRule"/>
</dbReference>
<dbReference type="PIRSF" id="PIRSF028810">
    <property type="entry name" value="Alpha1_2_glucosyltferase_Alg10"/>
    <property type="match status" value="1"/>
</dbReference>
<keyword evidence="11 14" id="KW-0472">Membrane</keyword>
<feature type="transmembrane region" description="Helical" evidence="14">
    <location>
        <begin position="61"/>
        <end position="81"/>
    </location>
</feature>
<evidence type="ECO:0000256" key="7">
    <source>
        <dbReference type="ARBA" id="ARBA00022679"/>
    </source>
</evidence>
<keyword evidence="6 14" id="KW-0328">Glycosyltransferase</keyword>
<feature type="transmembrane region" description="Helical" evidence="14">
    <location>
        <begin position="235"/>
        <end position="254"/>
    </location>
</feature>
<keyword evidence="16" id="KW-1185">Reference proteome</keyword>
<keyword evidence="7" id="KW-0808">Transferase</keyword>
<feature type="transmembrane region" description="Helical" evidence="14">
    <location>
        <begin position="259"/>
        <end position="278"/>
    </location>
</feature>
<dbReference type="InterPro" id="IPR016900">
    <property type="entry name" value="Alg10"/>
</dbReference>
<feature type="transmembrane region" description="Helical" evidence="14">
    <location>
        <begin position="330"/>
        <end position="354"/>
    </location>
</feature>
<evidence type="ECO:0000256" key="11">
    <source>
        <dbReference type="ARBA" id="ARBA00023136"/>
    </source>
</evidence>
<accession>A0A8S4DR33</accession>
<feature type="transmembrane region" description="Helical" evidence="14">
    <location>
        <begin position="399"/>
        <end position="416"/>
    </location>
</feature>
<comment type="function">
    <text evidence="12">Dol-P-Glc:Glc(2)Man(9)GlcNAc(2)-PP-Dol alpha-1,2-glucosyltransferase that operates in the biosynthetic pathway of dolichol-linked oligosaccharides, the glycan precursors employed in protein asparagine (N)-glycosylation. The assembly of dolichol-linked oligosaccharides begins on the cytosolic side of the endoplasmic reticulum membrane and finishes in its lumen. The sequential addition of sugars to dolichol pyrophosphate produces dolichol-linked oligosaccharides containing fourteen sugars, including two GlcNAcs, nine mannoses and three glucoses. Once assembled, the oligosaccharide is transferred from the lipid to nascent proteins by oligosaccharyltransferases. In the lumen of the endoplasmic reticulum, adds the third and last glucose residue from dolichyl phosphate glucose (Dol-P-Glc) onto the lipid-linked oligosaccharide intermediate Glc(2)Man(9)GlcNAc(2)-PP-Dol to produce Glc(3)Man(9)GlcNAc(2)-PP-Dol.</text>
</comment>
<dbReference type="PANTHER" id="PTHR12989">
    <property type="entry name" value="ALPHA-1,2-GLUCOSYLTRANSFERASE ALG10"/>
    <property type="match status" value="1"/>
</dbReference>
<sequence length="484" mass="55716">MALSMKFEICLLVALIAYFIASKRVFDRVFSTSHTVIDELFHVPMGLAYCHRNFTYWDPKITTLPGLYMVSATFLGTYFDCNLYNLRFVNLATSVLNLALFASILKYVYGNNENQAKIVIQALNLSLLPPLYFFSHVYYTDTLSLMFLLAYSRLCFNNQHKLIILGLGACGVLVRQTNVVWIALVFGHKVLDIFIRSSRVYGNTYISNLTLSKSSFIAKDVDKSKLRRYYGLPDLFVALKYHVTTCFTTLFKFITLQDWLILIIHSTILISFLIFVYVNGSIVVGDKKAHTATLHLPQMLYFLLFYGVFGLPYVVAKIPATLRLMYKNKLYVIVLSVVALLVVHYNTVVHPYLLADNRHYTFYVWNRWFGKYDYAVYATVPVYIFLFFSLYSNLKDQNCISFLLPFTVCAFAALALQKMVEISCFAFEWQPGGRRRPGRPVQSWRRSVEAEIKRAGLSWAQVKEAAQDREAWRRMPVALSSIGE</sequence>
<comment type="subcellular location">
    <subcellularLocation>
        <location evidence="1">Endoplasmic reticulum membrane</location>
        <topology evidence="1">Multi-pass membrane protein</topology>
    </subcellularLocation>
</comment>
<evidence type="ECO:0000256" key="10">
    <source>
        <dbReference type="ARBA" id="ARBA00022989"/>
    </source>
</evidence>
<evidence type="ECO:0000256" key="8">
    <source>
        <dbReference type="ARBA" id="ARBA00022692"/>
    </source>
</evidence>
<evidence type="ECO:0000256" key="4">
    <source>
        <dbReference type="ARBA" id="ARBA00011967"/>
    </source>
</evidence>
<keyword evidence="10 14" id="KW-1133">Transmembrane helix</keyword>
<evidence type="ECO:0000256" key="9">
    <source>
        <dbReference type="ARBA" id="ARBA00022824"/>
    </source>
</evidence>
<comment type="caution">
    <text evidence="15">The sequence shown here is derived from an EMBL/GenBank/DDBJ whole genome shotgun (WGS) entry which is preliminary data.</text>
</comment>
<feature type="transmembrane region" description="Helical" evidence="14">
    <location>
        <begin position="374"/>
        <end position="392"/>
    </location>
</feature>
<proteinExistence type="inferred from homology"/>
<dbReference type="EMBL" id="CAJHNJ030000009">
    <property type="protein sequence ID" value="CAG9106207.1"/>
    <property type="molecule type" value="Genomic_DNA"/>
</dbReference>
<evidence type="ECO:0000256" key="2">
    <source>
        <dbReference type="ARBA" id="ARBA00004922"/>
    </source>
</evidence>
<comment type="pathway">
    <text evidence="2">Protein modification; protein glycosylation.</text>
</comment>
<evidence type="ECO:0000256" key="12">
    <source>
        <dbReference type="ARBA" id="ARBA00044727"/>
    </source>
</evidence>
<evidence type="ECO:0000256" key="6">
    <source>
        <dbReference type="ARBA" id="ARBA00022676"/>
    </source>
</evidence>
<feature type="transmembrane region" description="Helical" evidence="14">
    <location>
        <begin position="129"/>
        <end position="150"/>
    </location>
</feature>
<dbReference type="Proteomes" id="UP000653454">
    <property type="component" value="Unassembled WGS sequence"/>
</dbReference>
<organism evidence="15 16">
    <name type="scientific">Plutella xylostella</name>
    <name type="common">Diamondback moth</name>
    <name type="synonym">Plutella maculipennis</name>
    <dbReference type="NCBI Taxonomy" id="51655"/>
    <lineage>
        <taxon>Eukaryota</taxon>
        <taxon>Metazoa</taxon>
        <taxon>Ecdysozoa</taxon>
        <taxon>Arthropoda</taxon>
        <taxon>Hexapoda</taxon>
        <taxon>Insecta</taxon>
        <taxon>Pterygota</taxon>
        <taxon>Neoptera</taxon>
        <taxon>Endopterygota</taxon>
        <taxon>Lepidoptera</taxon>
        <taxon>Glossata</taxon>
        <taxon>Ditrysia</taxon>
        <taxon>Yponomeutoidea</taxon>
        <taxon>Plutellidae</taxon>
        <taxon>Plutella</taxon>
    </lineage>
</organism>
<keyword evidence="8 14" id="KW-0812">Transmembrane</keyword>
<gene>
    <name evidence="15" type="ORF">PLXY2_LOCUS3619</name>
</gene>
<dbReference type="GO" id="GO:0006488">
    <property type="term" value="P:dolichol-linked oligosaccharide biosynthetic process"/>
    <property type="evidence" value="ECO:0007669"/>
    <property type="project" value="UniProtKB-UniRule"/>
</dbReference>
<evidence type="ECO:0000256" key="3">
    <source>
        <dbReference type="ARBA" id="ARBA00010600"/>
    </source>
</evidence>
<evidence type="ECO:0000256" key="1">
    <source>
        <dbReference type="ARBA" id="ARBA00004477"/>
    </source>
</evidence>
<evidence type="ECO:0000256" key="14">
    <source>
        <dbReference type="PIRNR" id="PIRNR028810"/>
    </source>
</evidence>
<evidence type="ECO:0000313" key="16">
    <source>
        <dbReference type="Proteomes" id="UP000653454"/>
    </source>
</evidence>
<comment type="caution">
    <text evidence="14">Lacks conserved residue(s) required for the propagation of feature annotation.</text>
</comment>
<dbReference type="Pfam" id="PF04922">
    <property type="entry name" value="DIE2_ALG10"/>
    <property type="match status" value="1"/>
</dbReference>
<comment type="catalytic activity">
    <reaction evidence="13">
        <text>an alpha-D-Glc-(1-&gt;3)-alpha-D-Glc-(1-&gt;3)-alpha-D-Man-(1-&gt;2)-alpha-D-Man-(1-&gt;2)-alpha-D-Man-(1-&gt;3)-[alpha-D-Man-(1-&gt;2)-alpha-D-Man-(1-&gt;3)-[alpha-D-Man-(1-&gt;2)-alpha-D-Man-(1-&gt;6)]-alpha-D-Man-(1-&gt;6)]-beta-D-Man-(1-&gt;4)-beta-D-GlcNAc-(1-&gt;4)-alpha-D-GlcNAc-diphospho-di-trans,poly-cis-dolichol + a di-trans,poly-cis-dolichyl beta-D-glucosyl phosphate = a alpha-D-Glc-(1-&gt;2)-alpha-D-Glc-(1-&gt;3)-alpha-D-Glc-(1-&gt;3)-alpha-D-Man-(1-&gt;2)-alpha-D-Man-(1-&gt;2)-alpha-D-Man-(1-&gt;3)-[alpha-D-Man-(1-&gt;2)-alpha-D-Man-(1-&gt;3)-[alpha-D-Man-(1-&gt;2)-alpha-D-Man-(1-&gt;6)]-alpha-D-Man-(1-&gt;6)]-beta-D-Man-(1-&gt;4)-beta-D-GlcNAc-(1-&gt;4)-alpha-D-GlcNAc-diphospho-di-trans,poly-cis-dolichol + a di-trans,poly-cis-dolichyl phosphate + H(+)</text>
        <dbReference type="Rhea" id="RHEA:29543"/>
        <dbReference type="Rhea" id="RHEA-COMP:19498"/>
        <dbReference type="Rhea" id="RHEA-COMP:19502"/>
        <dbReference type="Rhea" id="RHEA-COMP:19512"/>
        <dbReference type="Rhea" id="RHEA-COMP:19522"/>
        <dbReference type="ChEBI" id="CHEBI:15378"/>
        <dbReference type="ChEBI" id="CHEBI:57525"/>
        <dbReference type="ChEBI" id="CHEBI:57683"/>
        <dbReference type="ChEBI" id="CHEBI:132522"/>
        <dbReference type="ChEBI" id="CHEBI:132523"/>
        <dbReference type="EC" id="2.4.1.256"/>
    </reaction>
    <physiologicalReaction direction="left-to-right" evidence="13">
        <dbReference type="Rhea" id="RHEA:29544"/>
    </physiologicalReaction>
</comment>
<evidence type="ECO:0000256" key="5">
    <source>
        <dbReference type="ARBA" id="ARBA00018512"/>
    </source>
</evidence>
<evidence type="ECO:0000256" key="13">
    <source>
        <dbReference type="ARBA" id="ARBA00048064"/>
    </source>
</evidence>
<reference evidence="15" key="1">
    <citation type="submission" date="2020-11" db="EMBL/GenBank/DDBJ databases">
        <authorList>
            <person name="Whiteford S."/>
        </authorList>
    </citation>
    <scope>NUCLEOTIDE SEQUENCE</scope>
</reference>
<feature type="transmembrane region" description="Helical" evidence="14">
    <location>
        <begin position="88"/>
        <end position="109"/>
    </location>
</feature>
<name>A0A8S4DR33_PLUXY</name>
<feature type="transmembrane region" description="Helical" evidence="14">
    <location>
        <begin position="162"/>
        <end position="184"/>
    </location>
</feature>
<dbReference type="GO" id="GO:0005789">
    <property type="term" value="C:endoplasmic reticulum membrane"/>
    <property type="evidence" value="ECO:0007669"/>
    <property type="project" value="UniProtKB-SubCell"/>
</dbReference>